<proteinExistence type="inferred from homology"/>
<dbReference type="SUPFAM" id="SSF52788">
    <property type="entry name" value="Phosphotyrosine protein phosphatases I"/>
    <property type="match status" value="1"/>
</dbReference>
<evidence type="ECO:0000259" key="5">
    <source>
        <dbReference type="SMART" id="SM00226"/>
    </source>
</evidence>
<reference evidence="6 7" key="1">
    <citation type="submission" date="2018-08" db="EMBL/GenBank/DDBJ databases">
        <title>Genomic Encyclopedia of Type Strains, Phase IV (KMG-IV): sequencing the most valuable type-strain genomes for metagenomic binning, comparative biology and taxonomic classification.</title>
        <authorList>
            <person name="Goeker M."/>
        </authorList>
    </citation>
    <scope>NUCLEOTIDE SEQUENCE [LARGE SCALE GENOMIC DNA]</scope>
    <source>
        <strain evidence="6 7">DSM 23923</strain>
    </source>
</reference>
<dbReference type="EMBL" id="QUMS01000001">
    <property type="protein sequence ID" value="REG10543.1"/>
    <property type="molecule type" value="Genomic_DNA"/>
</dbReference>
<comment type="similarity">
    <text evidence="1">Belongs to the low molecular weight phosphotyrosine protein phosphatase family.</text>
</comment>
<dbReference type="InterPro" id="IPR036196">
    <property type="entry name" value="Ptyr_pPase_sf"/>
</dbReference>
<accession>A0A3E0AFZ3</accession>
<protein>
    <submittedName>
        <fullName evidence="6">Protein-tyrosine phosphatase</fullName>
    </submittedName>
</protein>
<dbReference type="GO" id="GO:0004725">
    <property type="term" value="F:protein tyrosine phosphatase activity"/>
    <property type="evidence" value="ECO:0007669"/>
    <property type="project" value="InterPro"/>
</dbReference>
<dbReference type="Pfam" id="PF01451">
    <property type="entry name" value="LMWPc"/>
    <property type="match status" value="1"/>
</dbReference>
<evidence type="ECO:0000256" key="3">
    <source>
        <dbReference type="ARBA" id="ARBA00022912"/>
    </source>
</evidence>
<comment type="caution">
    <text evidence="6">The sequence shown here is derived from an EMBL/GenBank/DDBJ whole genome shotgun (WGS) entry which is preliminary data.</text>
</comment>
<evidence type="ECO:0000256" key="4">
    <source>
        <dbReference type="PIRSR" id="PIRSR617867-1"/>
    </source>
</evidence>
<evidence type="ECO:0000256" key="1">
    <source>
        <dbReference type="ARBA" id="ARBA00011063"/>
    </source>
</evidence>
<dbReference type="InterPro" id="IPR017867">
    <property type="entry name" value="Tyr_phospatase_low_mol_wt"/>
</dbReference>
<keyword evidence="7" id="KW-1185">Reference proteome</keyword>
<dbReference type="InterPro" id="IPR050438">
    <property type="entry name" value="LMW_PTPase"/>
</dbReference>
<organism evidence="6 7">
    <name type="scientific">Pelolinea submarina</name>
    <dbReference type="NCBI Taxonomy" id="913107"/>
    <lineage>
        <taxon>Bacteria</taxon>
        <taxon>Bacillati</taxon>
        <taxon>Chloroflexota</taxon>
        <taxon>Anaerolineae</taxon>
        <taxon>Anaerolineales</taxon>
        <taxon>Anaerolineaceae</taxon>
        <taxon>Pelolinea</taxon>
    </lineage>
</organism>
<evidence type="ECO:0000313" key="7">
    <source>
        <dbReference type="Proteomes" id="UP000256388"/>
    </source>
</evidence>
<dbReference type="Gene3D" id="3.40.50.2300">
    <property type="match status" value="1"/>
</dbReference>
<gene>
    <name evidence="6" type="ORF">DFR64_0402</name>
</gene>
<sequence>MPSILFVCTANQFRSPIAAAYFMHKLSEEGIPGTWLVESAGTWTSPGLKAHTKAVASAAKLGLDLKLFRTREVDAALLSAADLIVVMELGHKEALEAEFPAVRGRVVLLGRLANVPGDEIPDLARDNFNQPDVTARMVCASIDKGFAELVNLSERRSKNQRALRP</sequence>
<name>A0A3E0AFZ3_9CHLR</name>
<feature type="active site" description="Nucleophile" evidence="4">
    <location>
        <position position="8"/>
    </location>
</feature>
<dbReference type="AlphaFoldDB" id="A0A3E0AFZ3"/>
<keyword evidence="2" id="KW-0378">Hydrolase</keyword>
<feature type="active site" evidence="4">
    <location>
        <position position="14"/>
    </location>
</feature>
<dbReference type="PANTHER" id="PTHR11717">
    <property type="entry name" value="LOW MOLECULAR WEIGHT PROTEIN TYROSINE PHOSPHATASE"/>
    <property type="match status" value="1"/>
</dbReference>
<dbReference type="PANTHER" id="PTHR11717:SF31">
    <property type="entry name" value="LOW MOLECULAR WEIGHT PROTEIN-TYROSINE-PHOSPHATASE ETP-RELATED"/>
    <property type="match status" value="1"/>
</dbReference>
<feature type="domain" description="Phosphotyrosine protein phosphatase I" evidence="5">
    <location>
        <begin position="2"/>
        <end position="152"/>
    </location>
</feature>
<evidence type="ECO:0000256" key="2">
    <source>
        <dbReference type="ARBA" id="ARBA00022801"/>
    </source>
</evidence>
<evidence type="ECO:0000313" key="6">
    <source>
        <dbReference type="EMBL" id="REG10543.1"/>
    </source>
</evidence>
<dbReference type="InterPro" id="IPR023485">
    <property type="entry name" value="Ptyr_pPase"/>
</dbReference>
<feature type="active site" description="Proton donor" evidence="4">
    <location>
        <position position="122"/>
    </location>
</feature>
<dbReference type="SMART" id="SM00226">
    <property type="entry name" value="LMWPc"/>
    <property type="match status" value="1"/>
</dbReference>
<keyword evidence="3" id="KW-0904">Protein phosphatase</keyword>
<dbReference type="OrthoDB" id="9784339at2"/>
<dbReference type="RefSeq" id="WP_116223714.1">
    <property type="nucleotide sequence ID" value="NZ_AP018437.1"/>
</dbReference>
<dbReference type="Proteomes" id="UP000256388">
    <property type="component" value="Unassembled WGS sequence"/>
</dbReference>
<dbReference type="PRINTS" id="PR00719">
    <property type="entry name" value="LMWPTPASE"/>
</dbReference>